<evidence type="ECO:0000256" key="2">
    <source>
        <dbReference type="ARBA" id="ARBA00023125"/>
    </source>
</evidence>
<evidence type="ECO:0000256" key="4">
    <source>
        <dbReference type="SAM" id="MobiDB-lite"/>
    </source>
</evidence>
<feature type="region of interest" description="Disordered" evidence="4">
    <location>
        <begin position="1"/>
        <end position="33"/>
    </location>
</feature>
<organism evidence="5 6">
    <name type="scientific">Arabis nemorensis</name>
    <dbReference type="NCBI Taxonomy" id="586526"/>
    <lineage>
        <taxon>Eukaryota</taxon>
        <taxon>Viridiplantae</taxon>
        <taxon>Streptophyta</taxon>
        <taxon>Embryophyta</taxon>
        <taxon>Tracheophyta</taxon>
        <taxon>Spermatophyta</taxon>
        <taxon>Magnoliopsida</taxon>
        <taxon>eudicotyledons</taxon>
        <taxon>Gunneridae</taxon>
        <taxon>Pentapetalae</taxon>
        <taxon>rosids</taxon>
        <taxon>malvids</taxon>
        <taxon>Brassicales</taxon>
        <taxon>Brassicaceae</taxon>
        <taxon>Arabideae</taxon>
        <taxon>Arabis</taxon>
    </lineage>
</organism>
<evidence type="ECO:0000256" key="3">
    <source>
        <dbReference type="ARBA" id="ARBA00023242"/>
    </source>
</evidence>
<feature type="region of interest" description="Disordered" evidence="4">
    <location>
        <begin position="210"/>
        <end position="231"/>
    </location>
</feature>
<dbReference type="InterPro" id="IPR045843">
    <property type="entry name" value="IND-like"/>
</dbReference>
<gene>
    <name evidence="5" type="ORF">ANE_LOCUS10238</name>
</gene>
<comment type="caution">
    <text evidence="5">The sequence shown here is derived from an EMBL/GenBank/DDBJ whole genome shotgun (WGS) entry which is preliminary data.</text>
</comment>
<feature type="region of interest" description="Disordered" evidence="4">
    <location>
        <begin position="52"/>
        <end position="71"/>
    </location>
</feature>
<dbReference type="PANTHER" id="PTHR16223:SF136">
    <property type="entry name" value="TRANSCRIPTION FACTOR BHLH133-RELATED"/>
    <property type="match status" value="1"/>
</dbReference>
<dbReference type="GO" id="GO:0000978">
    <property type="term" value="F:RNA polymerase II cis-regulatory region sequence-specific DNA binding"/>
    <property type="evidence" value="ECO:0007669"/>
    <property type="project" value="TreeGrafter"/>
</dbReference>
<keyword evidence="2" id="KW-0238">DNA-binding</keyword>
<feature type="compositionally biased region" description="Low complexity" evidence="4">
    <location>
        <begin position="213"/>
        <end position="222"/>
    </location>
</feature>
<dbReference type="GO" id="GO:0005634">
    <property type="term" value="C:nucleus"/>
    <property type="evidence" value="ECO:0007669"/>
    <property type="project" value="UniProtKB-SubCell"/>
</dbReference>
<dbReference type="Proteomes" id="UP000489600">
    <property type="component" value="Unassembled WGS sequence"/>
</dbReference>
<reference evidence="5" key="1">
    <citation type="submission" date="2019-07" db="EMBL/GenBank/DDBJ databases">
        <authorList>
            <person name="Dittberner H."/>
        </authorList>
    </citation>
    <scope>NUCLEOTIDE SEQUENCE [LARGE SCALE GENOMIC DNA]</scope>
</reference>
<dbReference type="PANTHER" id="PTHR16223">
    <property type="entry name" value="TRANSCRIPTION FACTOR BHLH83-RELATED"/>
    <property type="match status" value="1"/>
</dbReference>
<evidence type="ECO:0000313" key="6">
    <source>
        <dbReference type="Proteomes" id="UP000489600"/>
    </source>
</evidence>
<keyword evidence="3" id="KW-0539">Nucleus</keyword>
<dbReference type="EMBL" id="CABITT030000003">
    <property type="protein sequence ID" value="VVA99793.1"/>
    <property type="molecule type" value="Genomic_DNA"/>
</dbReference>
<evidence type="ECO:0000256" key="1">
    <source>
        <dbReference type="ARBA" id="ARBA00004123"/>
    </source>
</evidence>
<dbReference type="GO" id="GO:0000981">
    <property type="term" value="F:DNA-binding transcription factor activity, RNA polymerase II-specific"/>
    <property type="evidence" value="ECO:0007669"/>
    <property type="project" value="TreeGrafter"/>
</dbReference>
<evidence type="ECO:0008006" key="7">
    <source>
        <dbReference type="Google" id="ProtNLM"/>
    </source>
</evidence>
<protein>
    <recommendedName>
        <fullName evidence="7">BHLH domain-containing protein</fullName>
    </recommendedName>
</protein>
<proteinExistence type="predicted"/>
<sequence>MESSPVQHLTAAGNPNWWKNGGLRPPPPQLPPSTTTYLLPSFLPLFPSPTSSSLSLPRTSNPNFSSWPDNSDDLPLDQPWSLSQLLFSEIGESSFANKKPKVQVPSSPQSTLKVRKEKLGGRIAALHQLVSPFGKALSLPYFGVPSRNNMIHQLAQGGMNCLFPEDPGQRDLRFMYLRYLFTFFYKNSYALEFKHPTLVNEYCMKRSKGASLSSSTNNQESNPNEEPEKDLRSRGLCLVPISCTLQVGNDNGADYWTPAF</sequence>
<accession>A0A565BDX1</accession>
<evidence type="ECO:0000313" key="5">
    <source>
        <dbReference type="EMBL" id="VVA99793.1"/>
    </source>
</evidence>
<name>A0A565BDX1_9BRAS</name>
<dbReference type="AlphaFoldDB" id="A0A565BDX1"/>
<keyword evidence="6" id="KW-1185">Reference proteome</keyword>
<comment type="subcellular location">
    <subcellularLocation>
        <location evidence="1">Nucleus</location>
    </subcellularLocation>
</comment>
<dbReference type="OrthoDB" id="1839773at2759"/>